<evidence type="ECO:0000313" key="3">
    <source>
        <dbReference type="EMBL" id="KAF5395912.1"/>
    </source>
</evidence>
<dbReference type="Gene3D" id="3.40.50.620">
    <property type="entry name" value="HUPs"/>
    <property type="match status" value="1"/>
</dbReference>
<proteinExistence type="predicted"/>
<reference evidence="3" key="1">
    <citation type="submission" date="2019-05" db="EMBL/GenBank/DDBJ databases">
        <title>Annotation for the trematode Paragonimus heterotremus.</title>
        <authorList>
            <person name="Choi Y.-J."/>
        </authorList>
    </citation>
    <scope>NUCLEOTIDE SEQUENCE</scope>
    <source>
        <strain evidence="3">LC</strain>
    </source>
</reference>
<name>A0A8J4SKZ7_9TREM</name>
<dbReference type="PANTHER" id="PTHR20882:SF14">
    <property type="entry name" value="CYTOPLASMIC TRNA 2-THIOLATION PROTEIN 2"/>
    <property type="match status" value="1"/>
</dbReference>
<dbReference type="PANTHER" id="PTHR20882">
    <property type="entry name" value="CYTOPLASMIC TRNA 2-THIOLATION PROTEIN 2"/>
    <property type="match status" value="1"/>
</dbReference>
<dbReference type="InterPro" id="IPR019407">
    <property type="entry name" value="CTU2"/>
</dbReference>
<dbReference type="Proteomes" id="UP000748531">
    <property type="component" value="Unassembled WGS sequence"/>
</dbReference>
<keyword evidence="4" id="KW-1185">Reference proteome</keyword>
<comment type="caution">
    <text evidence="3">The sequence shown here is derived from an EMBL/GenBank/DDBJ whole genome shotgun (WGS) entry which is preliminary data.</text>
</comment>
<dbReference type="AlphaFoldDB" id="A0A8J4SKZ7"/>
<evidence type="ECO:0008006" key="5">
    <source>
        <dbReference type="Google" id="ProtNLM"/>
    </source>
</evidence>
<evidence type="ECO:0000313" key="4">
    <source>
        <dbReference type="Proteomes" id="UP000748531"/>
    </source>
</evidence>
<evidence type="ECO:0000256" key="2">
    <source>
        <dbReference type="ARBA" id="ARBA00022694"/>
    </source>
</evidence>
<keyword evidence="2" id="KW-0819">tRNA processing</keyword>
<keyword evidence="1" id="KW-0963">Cytoplasm</keyword>
<evidence type="ECO:0000256" key="1">
    <source>
        <dbReference type="ARBA" id="ARBA00022490"/>
    </source>
</evidence>
<protein>
    <recommendedName>
        <fullName evidence="5">Cytoplasmic tRNA 2-thiolation protein 2</fullName>
    </recommendedName>
</protein>
<dbReference type="InterPro" id="IPR014729">
    <property type="entry name" value="Rossmann-like_a/b/a_fold"/>
</dbReference>
<gene>
    <name evidence="3" type="ORF">PHET_11367</name>
</gene>
<dbReference type="GO" id="GO:0000049">
    <property type="term" value="F:tRNA binding"/>
    <property type="evidence" value="ECO:0007669"/>
    <property type="project" value="InterPro"/>
</dbReference>
<dbReference type="GO" id="GO:0005829">
    <property type="term" value="C:cytosol"/>
    <property type="evidence" value="ECO:0007669"/>
    <property type="project" value="TreeGrafter"/>
</dbReference>
<dbReference type="EMBL" id="LUCH01009866">
    <property type="protein sequence ID" value="KAF5395912.1"/>
    <property type="molecule type" value="Genomic_DNA"/>
</dbReference>
<dbReference type="OrthoDB" id="25129at2759"/>
<dbReference type="GO" id="GO:0002143">
    <property type="term" value="P:tRNA wobble position uridine thiolation"/>
    <property type="evidence" value="ECO:0007669"/>
    <property type="project" value="TreeGrafter"/>
</dbReference>
<dbReference type="GO" id="GO:0016783">
    <property type="term" value="F:sulfurtransferase activity"/>
    <property type="evidence" value="ECO:0007669"/>
    <property type="project" value="TreeGrafter"/>
</dbReference>
<accession>A0A8J4SKZ7</accession>
<sequence>MLTCRFQTFLDQRFGNIAILRPLRDFMVKELVFYARFSNLNVSTPHDLVTQAVLERPGVTSVPRLCEDFLLGLQVGGFPSTTQTVLSTASKLQSAGHENRNELKCCLCLAPITRPSDIPNPNKLAMASLLFSRSVAQLKHSTADCPEDNTKGRTLFGRVLCFSCSTIYEELPNELKPAFEESLLNVETSDSVTN</sequence>
<organism evidence="3 4">
    <name type="scientific">Paragonimus heterotremus</name>
    <dbReference type="NCBI Taxonomy" id="100268"/>
    <lineage>
        <taxon>Eukaryota</taxon>
        <taxon>Metazoa</taxon>
        <taxon>Spiralia</taxon>
        <taxon>Lophotrochozoa</taxon>
        <taxon>Platyhelminthes</taxon>
        <taxon>Trematoda</taxon>
        <taxon>Digenea</taxon>
        <taxon>Plagiorchiida</taxon>
        <taxon>Troglotremata</taxon>
        <taxon>Troglotrematidae</taxon>
        <taxon>Paragonimus</taxon>
    </lineage>
</organism>
<dbReference type="Pfam" id="PF10288">
    <property type="entry name" value="CTU2"/>
    <property type="match status" value="1"/>
</dbReference>